<proteinExistence type="predicted"/>
<dbReference type="InterPro" id="IPR051918">
    <property type="entry name" value="STPP_CPPED1"/>
</dbReference>
<evidence type="ECO:0000313" key="2">
    <source>
        <dbReference type="Proteomes" id="UP000694620"/>
    </source>
</evidence>
<gene>
    <name evidence="1" type="primary">cpped1</name>
</gene>
<name>A0A8C4SZ45_ERPCA</name>
<dbReference type="SUPFAM" id="SSF56300">
    <property type="entry name" value="Metallo-dependent phosphatases"/>
    <property type="match status" value="1"/>
</dbReference>
<protein>
    <submittedName>
        <fullName evidence="1">Calcineurin-like phosphoesterase domain containing 1</fullName>
    </submittedName>
</protein>
<accession>A0A8C4SZ45</accession>
<dbReference type="PANTHER" id="PTHR43143">
    <property type="entry name" value="METALLOPHOSPHOESTERASE, CALCINEURIN SUPERFAMILY"/>
    <property type="match status" value="1"/>
</dbReference>
<sequence length="172" mass="18694">MTDGAEMFHRATGRSFKGFSAEEEGEWKGPFYFVQAADPQLGLMKAWAIGDTDNGGDEWEQEVLLTEKAIQAVNRLTPLPRFMAICGDLIHAMPGVKAVFSGHCHRNAGGVHDGVDMVVTSAVGQQLGDDTHGLRIVVVTEEKVAHQYYSLDELRDGGMGSEMRELLGATLS</sequence>
<evidence type="ECO:0000313" key="1">
    <source>
        <dbReference type="Ensembl" id="ENSECRP00000024820.1"/>
    </source>
</evidence>
<dbReference type="Ensembl" id="ENSECRT00000025357.1">
    <property type="protein sequence ID" value="ENSECRP00000024820.1"/>
    <property type="gene ID" value="ENSECRG00000016810.1"/>
</dbReference>
<reference evidence="1" key="2">
    <citation type="submission" date="2025-08" db="UniProtKB">
        <authorList>
            <consortium name="Ensembl"/>
        </authorList>
    </citation>
    <scope>IDENTIFICATION</scope>
</reference>
<dbReference type="PANTHER" id="PTHR43143:SF1">
    <property type="entry name" value="SERINE_THREONINE-PROTEIN PHOSPHATASE CPPED1"/>
    <property type="match status" value="1"/>
</dbReference>
<reference evidence="1" key="1">
    <citation type="submission" date="2021-06" db="EMBL/GenBank/DDBJ databases">
        <authorList>
            <consortium name="Wellcome Sanger Institute Data Sharing"/>
        </authorList>
    </citation>
    <scope>NUCLEOTIDE SEQUENCE [LARGE SCALE GENOMIC DNA]</scope>
</reference>
<keyword evidence="2" id="KW-1185">Reference proteome</keyword>
<dbReference type="GeneTree" id="ENSGT00940000165873"/>
<reference evidence="1" key="3">
    <citation type="submission" date="2025-09" db="UniProtKB">
        <authorList>
            <consortium name="Ensembl"/>
        </authorList>
    </citation>
    <scope>IDENTIFICATION</scope>
</reference>
<dbReference type="AlphaFoldDB" id="A0A8C4SZ45"/>
<dbReference type="Proteomes" id="UP000694620">
    <property type="component" value="Chromosome 11"/>
</dbReference>
<organism evidence="1 2">
    <name type="scientific">Erpetoichthys calabaricus</name>
    <name type="common">Rope fish</name>
    <name type="synonym">Calamoichthys calabaricus</name>
    <dbReference type="NCBI Taxonomy" id="27687"/>
    <lineage>
        <taxon>Eukaryota</taxon>
        <taxon>Metazoa</taxon>
        <taxon>Chordata</taxon>
        <taxon>Craniata</taxon>
        <taxon>Vertebrata</taxon>
        <taxon>Euteleostomi</taxon>
        <taxon>Actinopterygii</taxon>
        <taxon>Polypteriformes</taxon>
        <taxon>Polypteridae</taxon>
        <taxon>Erpetoichthys</taxon>
    </lineage>
</organism>
<dbReference type="Gene3D" id="3.60.21.10">
    <property type="match status" value="1"/>
</dbReference>
<dbReference type="InterPro" id="IPR029052">
    <property type="entry name" value="Metallo-depent_PP-like"/>
</dbReference>